<dbReference type="Proteomes" id="UP000008068">
    <property type="component" value="Unassembled WGS sequence"/>
</dbReference>
<keyword evidence="2" id="KW-1185">Reference proteome</keyword>
<protein>
    <submittedName>
        <fullName evidence="1">Uncharacterized protein</fullName>
    </submittedName>
</protein>
<sequence length="78" mass="9186">MGVVSLNPFQAVMDGTRGCRRRFRNIVLFRSEFLKKKCLDKENILISFQSVYSIYCGNPNHLMHYTKIQRSSFWLSAH</sequence>
<evidence type="ECO:0000313" key="1">
    <source>
        <dbReference type="EMBL" id="EGT37982.1"/>
    </source>
</evidence>
<dbReference type="AlphaFoldDB" id="G0NUV4"/>
<dbReference type="EMBL" id="GL379952">
    <property type="protein sequence ID" value="EGT37982.1"/>
    <property type="molecule type" value="Genomic_DNA"/>
</dbReference>
<gene>
    <name evidence="1" type="ORF">CAEBREN_30688</name>
</gene>
<dbReference type="HOGENOM" id="CLU_2624179_0_0_1"/>
<evidence type="ECO:0000313" key="2">
    <source>
        <dbReference type="Proteomes" id="UP000008068"/>
    </source>
</evidence>
<proteinExistence type="predicted"/>
<dbReference type="InParanoid" id="G0NUV4"/>
<accession>G0NUV4</accession>
<organism evidence="2">
    <name type="scientific">Caenorhabditis brenneri</name>
    <name type="common">Nematode worm</name>
    <dbReference type="NCBI Taxonomy" id="135651"/>
    <lineage>
        <taxon>Eukaryota</taxon>
        <taxon>Metazoa</taxon>
        <taxon>Ecdysozoa</taxon>
        <taxon>Nematoda</taxon>
        <taxon>Chromadorea</taxon>
        <taxon>Rhabditida</taxon>
        <taxon>Rhabditina</taxon>
        <taxon>Rhabditomorpha</taxon>
        <taxon>Rhabditoidea</taxon>
        <taxon>Rhabditidae</taxon>
        <taxon>Peloderinae</taxon>
        <taxon>Caenorhabditis</taxon>
    </lineage>
</organism>
<reference evidence="2" key="1">
    <citation type="submission" date="2011-07" db="EMBL/GenBank/DDBJ databases">
        <authorList>
            <consortium name="Caenorhabditis brenneri Sequencing and Analysis Consortium"/>
            <person name="Wilson R.K."/>
        </authorList>
    </citation>
    <scope>NUCLEOTIDE SEQUENCE [LARGE SCALE GENOMIC DNA]</scope>
    <source>
        <strain evidence="2">PB2801</strain>
    </source>
</reference>
<name>G0NUV4_CAEBE</name>